<dbReference type="InterPro" id="IPR049712">
    <property type="entry name" value="Poly_export"/>
</dbReference>
<comment type="caution">
    <text evidence="18">The sequence shown here is derived from an EMBL/GenBank/DDBJ whole genome shotgun (WGS) entry which is preliminary data.</text>
</comment>
<evidence type="ECO:0000256" key="5">
    <source>
        <dbReference type="ARBA" id="ARBA00022597"/>
    </source>
</evidence>
<feature type="domain" description="SLBB" evidence="17">
    <location>
        <begin position="160"/>
        <end position="239"/>
    </location>
</feature>
<gene>
    <name evidence="18" type="ORF">SAMN05421766_10142</name>
</gene>
<keyword evidence="6 15" id="KW-0812">Transmembrane</keyword>
<dbReference type="Gene3D" id="3.30.1950.10">
    <property type="entry name" value="wza like domain"/>
    <property type="match status" value="1"/>
</dbReference>
<feature type="transmembrane region" description="Helical" evidence="15">
    <location>
        <begin position="251"/>
        <end position="270"/>
    </location>
</feature>
<evidence type="ECO:0000256" key="11">
    <source>
        <dbReference type="ARBA" id="ARBA00023136"/>
    </source>
</evidence>
<dbReference type="Pfam" id="PF22461">
    <property type="entry name" value="SLBB_2"/>
    <property type="match status" value="1"/>
</dbReference>
<name>A0ABY1KK74_9FLAO</name>
<evidence type="ECO:0000256" key="8">
    <source>
        <dbReference type="ARBA" id="ARBA00023047"/>
    </source>
</evidence>
<dbReference type="InterPro" id="IPR003715">
    <property type="entry name" value="Poly_export_N"/>
</dbReference>
<sequence length="273" mass="30518">MTIKPSIRKSAFTFFKCRPFTLSVQRTMVVLLTLSLTSCYTSKGVNYLQSPDEELTIRLRPTEYGVQPNDVLSVKVQSRDPDQVMYFNNSMVENKNLQANPASLFLNGYTVDKEGTITLAVVGKVKVQDLTVEEIRDMVQSEIDKYLLNAVVSVKLTSFKISVLGDVKNPGTTYIYNTQATIFEALSAAGDLNISGKRKNVKLIRQQGDKSIVVNLDLTSPSIIRSPYYFMHPNDVLYVETSKENLFQRNLGVFSLVLSAISTTILVLSFNSN</sequence>
<evidence type="ECO:0000313" key="18">
    <source>
        <dbReference type="EMBL" id="SIS37123.1"/>
    </source>
</evidence>
<organism evidence="18 19">
    <name type="scientific">Zobellia uliginosa</name>
    <dbReference type="NCBI Taxonomy" id="143224"/>
    <lineage>
        <taxon>Bacteria</taxon>
        <taxon>Pseudomonadati</taxon>
        <taxon>Bacteroidota</taxon>
        <taxon>Flavobacteriia</taxon>
        <taxon>Flavobacteriales</taxon>
        <taxon>Flavobacteriaceae</taxon>
        <taxon>Zobellia</taxon>
    </lineage>
</organism>
<dbReference type="EMBL" id="FTOB01000001">
    <property type="protein sequence ID" value="SIS37123.1"/>
    <property type="molecule type" value="Genomic_DNA"/>
</dbReference>
<keyword evidence="19" id="KW-1185">Reference proteome</keyword>
<keyword evidence="11 15" id="KW-0472">Membrane</keyword>
<dbReference type="InterPro" id="IPR054765">
    <property type="entry name" value="SLBB_dom"/>
</dbReference>
<keyword evidence="15" id="KW-1133">Transmembrane helix</keyword>
<accession>A0ABY1KK74</accession>
<dbReference type="Pfam" id="PF02563">
    <property type="entry name" value="Poly_export"/>
    <property type="match status" value="1"/>
</dbReference>
<evidence type="ECO:0000256" key="12">
    <source>
        <dbReference type="ARBA" id="ARBA00023139"/>
    </source>
</evidence>
<dbReference type="PANTHER" id="PTHR33619">
    <property type="entry name" value="POLYSACCHARIDE EXPORT PROTEIN GFCE-RELATED"/>
    <property type="match status" value="1"/>
</dbReference>
<keyword evidence="8" id="KW-0625">Polysaccharide transport</keyword>
<keyword evidence="5" id="KW-0762">Sugar transport</keyword>
<keyword evidence="10" id="KW-0626">Porin</keyword>
<evidence type="ECO:0000256" key="1">
    <source>
        <dbReference type="ARBA" id="ARBA00004571"/>
    </source>
</evidence>
<keyword evidence="7" id="KW-0732">Signal</keyword>
<keyword evidence="13" id="KW-0998">Cell outer membrane</keyword>
<dbReference type="Proteomes" id="UP000185728">
    <property type="component" value="Unassembled WGS sequence"/>
</dbReference>
<reference evidence="18 19" key="1">
    <citation type="submission" date="2017-01" db="EMBL/GenBank/DDBJ databases">
        <authorList>
            <person name="Varghese N."/>
            <person name="Submissions S."/>
        </authorList>
    </citation>
    <scope>NUCLEOTIDE SEQUENCE [LARGE SCALE GENOMIC DNA]</scope>
    <source>
        <strain evidence="18 19">DSM 2061</strain>
    </source>
</reference>
<evidence type="ECO:0000256" key="7">
    <source>
        <dbReference type="ARBA" id="ARBA00022729"/>
    </source>
</evidence>
<evidence type="ECO:0000259" key="17">
    <source>
        <dbReference type="Pfam" id="PF22461"/>
    </source>
</evidence>
<feature type="domain" description="Polysaccharide export protein N-terminal" evidence="16">
    <location>
        <begin position="61"/>
        <end position="156"/>
    </location>
</feature>
<keyword evidence="9" id="KW-0406">Ion transport</keyword>
<comment type="subcellular location">
    <subcellularLocation>
        <location evidence="1">Cell outer membrane</location>
        <topology evidence="1">Multi-pass membrane protein</topology>
    </subcellularLocation>
</comment>
<evidence type="ECO:0000256" key="15">
    <source>
        <dbReference type="SAM" id="Phobius"/>
    </source>
</evidence>
<evidence type="ECO:0000256" key="6">
    <source>
        <dbReference type="ARBA" id="ARBA00022692"/>
    </source>
</evidence>
<dbReference type="PANTHER" id="PTHR33619:SF3">
    <property type="entry name" value="POLYSACCHARIDE EXPORT PROTEIN GFCE-RELATED"/>
    <property type="match status" value="1"/>
</dbReference>
<evidence type="ECO:0000259" key="16">
    <source>
        <dbReference type="Pfam" id="PF02563"/>
    </source>
</evidence>
<evidence type="ECO:0000256" key="9">
    <source>
        <dbReference type="ARBA" id="ARBA00023065"/>
    </source>
</evidence>
<evidence type="ECO:0000256" key="3">
    <source>
        <dbReference type="ARBA" id="ARBA00022448"/>
    </source>
</evidence>
<keyword evidence="14" id="KW-0449">Lipoprotein</keyword>
<comment type="similarity">
    <text evidence="2">Belongs to the BexD/CtrA/VexA family.</text>
</comment>
<evidence type="ECO:0000256" key="2">
    <source>
        <dbReference type="ARBA" id="ARBA00009450"/>
    </source>
</evidence>
<protein>
    <submittedName>
        <fullName evidence="18">Protein involved in gliding motility EpsA</fullName>
    </submittedName>
</protein>
<evidence type="ECO:0000256" key="13">
    <source>
        <dbReference type="ARBA" id="ARBA00023237"/>
    </source>
</evidence>
<keyword evidence="4" id="KW-1134">Transmembrane beta strand</keyword>
<keyword evidence="12" id="KW-0564">Palmitate</keyword>
<evidence type="ECO:0000256" key="10">
    <source>
        <dbReference type="ARBA" id="ARBA00023114"/>
    </source>
</evidence>
<evidence type="ECO:0000313" key="19">
    <source>
        <dbReference type="Proteomes" id="UP000185728"/>
    </source>
</evidence>
<evidence type="ECO:0000256" key="4">
    <source>
        <dbReference type="ARBA" id="ARBA00022452"/>
    </source>
</evidence>
<keyword evidence="3" id="KW-0813">Transport</keyword>
<proteinExistence type="inferred from homology"/>
<evidence type="ECO:0000256" key="14">
    <source>
        <dbReference type="ARBA" id="ARBA00023288"/>
    </source>
</evidence>